<dbReference type="AlphaFoldDB" id="A0A160DTF7"/>
<keyword evidence="3" id="KW-1185">Reference proteome</keyword>
<dbReference type="OrthoDB" id="5939597at2"/>
<evidence type="ECO:0000313" key="3">
    <source>
        <dbReference type="Proteomes" id="UP000076830"/>
    </source>
</evidence>
<sequence length="346" mass="36214">MNLRSASLLVALSLPSLGIAQSADVPASMPPAGELIVDSRLVPDLPSVLMTPDTQVVPVWSGPDGRLLALVNLSPTAASTPSWSSPAASGIAADWRIIDVSNLFSGGARWQGNQGFHIDALLSQQSWSQSPCVSSGTDCLLSAETTSPSAGWTQGVLGLGWTSDGGGLDLSYGLSWLRSSESPALWNANQPFTYGSGLSALLRAESGPYQLDSMNGLVANARVQIGQGALLDLGASLGRSRLVPFGGAPSNLSLPGLDLQETSLSLAISSGNLRGSIIGRTAVSPDPLLTGKRWTTFDIGLSWRTPWQGELILGTQSQLTPVIDPNGRDPDAAQNRVPYVQYRQDL</sequence>
<evidence type="ECO:0000256" key="1">
    <source>
        <dbReference type="SAM" id="SignalP"/>
    </source>
</evidence>
<dbReference type="Proteomes" id="UP000076830">
    <property type="component" value="Chromosome"/>
</dbReference>
<dbReference type="RefSeq" id="WP_067645985.1">
    <property type="nucleotide sequence ID" value="NZ_CP015249.1"/>
</dbReference>
<keyword evidence="1" id="KW-0732">Signal</keyword>
<feature type="chain" id="PRO_5007813808" evidence="1">
    <location>
        <begin position="23"/>
        <end position="346"/>
    </location>
</feature>
<feature type="signal peptide" evidence="1">
    <location>
        <begin position="1"/>
        <end position="22"/>
    </location>
</feature>
<reference evidence="2 3" key="1">
    <citation type="submission" date="2016-04" db="EMBL/GenBank/DDBJ databases">
        <title>Complete genome sequence of Dokdonella koreensis DS-123T.</title>
        <authorList>
            <person name="Kim J.F."/>
            <person name="Lee H."/>
            <person name="Kwak M.-J."/>
        </authorList>
    </citation>
    <scope>NUCLEOTIDE SEQUENCE [LARGE SCALE GENOMIC DNA]</scope>
    <source>
        <strain evidence="2 3">DS-123</strain>
    </source>
</reference>
<gene>
    <name evidence="2" type="ORF">I596_1621</name>
</gene>
<evidence type="ECO:0000313" key="2">
    <source>
        <dbReference type="EMBL" id="ANB17645.1"/>
    </source>
</evidence>
<protein>
    <submittedName>
        <fullName evidence="2">Uncharacterized protein</fullName>
    </submittedName>
</protein>
<proteinExistence type="predicted"/>
<dbReference type="KEGG" id="dko:I596_1621"/>
<name>A0A160DTF7_9GAMM</name>
<accession>A0A160DTF7</accession>
<dbReference type="EMBL" id="CP015249">
    <property type="protein sequence ID" value="ANB17645.1"/>
    <property type="molecule type" value="Genomic_DNA"/>
</dbReference>
<organism evidence="2 3">
    <name type="scientific">Dokdonella koreensis DS-123</name>
    <dbReference type="NCBI Taxonomy" id="1300342"/>
    <lineage>
        <taxon>Bacteria</taxon>
        <taxon>Pseudomonadati</taxon>
        <taxon>Pseudomonadota</taxon>
        <taxon>Gammaproteobacteria</taxon>
        <taxon>Lysobacterales</taxon>
        <taxon>Rhodanobacteraceae</taxon>
        <taxon>Dokdonella</taxon>
    </lineage>
</organism>